<feature type="transmembrane region" description="Helical" evidence="7">
    <location>
        <begin position="164"/>
        <end position="181"/>
    </location>
</feature>
<comment type="similarity">
    <text evidence="2">Belongs to the UPF0389 family.</text>
</comment>
<evidence type="ECO:0000256" key="5">
    <source>
        <dbReference type="ARBA" id="ARBA00023136"/>
    </source>
</evidence>
<dbReference type="InterPro" id="IPR009432">
    <property type="entry name" value="DUF1075"/>
</dbReference>
<protein>
    <submittedName>
        <fullName evidence="8">Protein FAM162B</fullName>
    </submittedName>
</protein>
<dbReference type="EMBL" id="SCEB01002885">
    <property type="protein sequence ID" value="RXM94899.1"/>
    <property type="molecule type" value="Genomic_DNA"/>
</dbReference>
<dbReference type="GO" id="GO:0005739">
    <property type="term" value="C:mitochondrion"/>
    <property type="evidence" value="ECO:0007669"/>
    <property type="project" value="TreeGrafter"/>
</dbReference>
<evidence type="ECO:0000256" key="7">
    <source>
        <dbReference type="SAM" id="Phobius"/>
    </source>
</evidence>
<name>A0A444V3A8_ACIRT</name>
<gene>
    <name evidence="8" type="ORF">EOD39_17490</name>
</gene>
<dbReference type="GO" id="GO:0051402">
    <property type="term" value="P:neuron apoptotic process"/>
    <property type="evidence" value="ECO:0007669"/>
    <property type="project" value="TreeGrafter"/>
</dbReference>
<reference evidence="8 9" key="1">
    <citation type="submission" date="2019-01" db="EMBL/GenBank/DDBJ databases">
        <title>Draft Genome and Complete Hox-Cluster Characterization of the Sterlet Sturgeon (Acipenser ruthenus).</title>
        <authorList>
            <person name="Wei Q."/>
        </authorList>
    </citation>
    <scope>NUCLEOTIDE SEQUENCE [LARGE SCALE GENOMIC DNA]</scope>
    <source>
        <strain evidence="8">WHYD16114868_AA</strain>
        <tissue evidence="8">Blood</tissue>
    </source>
</reference>
<evidence type="ECO:0000313" key="9">
    <source>
        <dbReference type="Proteomes" id="UP000289886"/>
    </source>
</evidence>
<keyword evidence="3 7" id="KW-0812">Transmembrane</keyword>
<proteinExistence type="inferred from homology"/>
<comment type="caution">
    <text evidence="8">The sequence shown here is derived from an EMBL/GenBank/DDBJ whole genome shotgun (WGS) entry which is preliminary data.</text>
</comment>
<dbReference type="PANTHER" id="PTHR13674:SF2">
    <property type="entry name" value="PROTEIN FAM162A"/>
    <property type="match status" value="1"/>
</dbReference>
<evidence type="ECO:0000256" key="6">
    <source>
        <dbReference type="SAM" id="MobiDB-lite"/>
    </source>
</evidence>
<keyword evidence="4 7" id="KW-1133">Transmembrane helix</keyword>
<dbReference type="Pfam" id="PF06388">
    <property type="entry name" value="DUF1075"/>
    <property type="match status" value="2"/>
</dbReference>
<dbReference type="AlphaFoldDB" id="A0A444V3A8"/>
<dbReference type="PANTHER" id="PTHR13674">
    <property type="entry name" value="GROWTH AND TRANSFORMATION-DEPENDENT PROTEIN"/>
    <property type="match status" value="1"/>
</dbReference>
<evidence type="ECO:0000313" key="8">
    <source>
        <dbReference type="EMBL" id="RXM94899.1"/>
    </source>
</evidence>
<dbReference type="GO" id="GO:0090200">
    <property type="term" value="P:positive regulation of release of cytochrome c from mitochondria"/>
    <property type="evidence" value="ECO:0007669"/>
    <property type="project" value="TreeGrafter"/>
</dbReference>
<sequence>MPKGETFSCLQYVSALAVFHLLHENRQIIVISFVLFPEARSSFKVPGYRPSDFDKKLLIWTGRFKRKEDIPEQVSFEMIDAARNKVRVKACYGMIILSIVACIGMVVLGKEAAGRHENLTAQNMEKKARYREESRKEREAAAIDKAQFEMIDAARNKVRVKACYGMIILSIVACIGMVVLGKEAAGRHENLTAQNMEKKARYREESRKEREAAAIDKAQ</sequence>
<accession>A0A444V3A8</accession>
<dbReference type="GO" id="GO:0071456">
    <property type="term" value="P:cellular response to hypoxia"/>
    <property type="evidence" value="ECO:0007669"/>
    <property type="project" value="TreeGrafter"/>
</dbReference>
<keyword evidence="5 7" id="KW-0472">Membrane</keyword>
<evidence type="ECO:0000256" key="3">
    <source>
        <dbReference type="ARBA" id="ARBA00022692"/>
    </source>
</evidence>
<dbReference type="Proteomes" id="UP000289886">
    <property type="component" value="Unassembled WGS sequence"/>
</dbReference>
<comment type="subcellular location">
    <subcellularLocation>
        <location evidence="1">Membrane</location>
        <topology evidence="1">Single-pass membrane protein</topology>
    </subcellularLocation>
</comment>
<organism evidence="8 9">
    <name type="scientific">Acipenser ruthenus</name>
    <name type="common">Sterlet sturgeon</name>
    <dbReference type="NCBI Taxonomy" id="7906"/>
    <lineage>
        <taxon>Eukaryota</taxon>
        <taxon>Metazoa</taxon>
        <taxon>Chordata</taxon>
        <taxon>Craniata</taxon>
        <taxon>Vertebrata</taxon>
        <taxon>Euteleostomi</taxon>
        <taxon>Actinopterygii</taxon>
        <taxon>Chondrostei</taxon>
        <taxon>Acipenseriformes</taxon>
        <taxon>Acipenseridae</taxon>
        <taxon>Acipenser</taxon>
    </lineage>
</organism>
<keyword evidence="9" id="KW-1185">Reference proteome</keyword>
<feature type="transmembrane region" description="Helical" evidence="7">
    <location>
        <begin position="90"/>
        <end position="109"/>
    </location>
</feature>
<evidence type="ECO:0000256" key="1">
    <source>
        <dbReference type="ARBA" id="ARBA00004167"/>
    </source>
</evidence>
<feature type="region of interest" description="Disordered" evidence="6">
    <location>
        <begin position="197"/>
        <end position="219"/>
    </location>
</feature>
<dbReference type="GO" id="GO:0016020">
    <property type="term" value="C:membrane"/>
    <property type="evidence" value="ECO:0007669"/>
    <property type="project" value="UniProtKB-SubCell"/>
</dbReference>
<evidence type="ECO:0000256" key="2">
    <source>
        <dbReference type="ARBA" id="ARBA00007363"/>
    </source>
</evidence>
<evidence type="ECO:0000256" key="4">
    <source>
        <dbReference type="ARBA" id="ARBA00022989"/>
    </source>
</evidence>